<sequence>MPNDYHESNRLSWNTATQQHHSHKPDLIERYQAGYNNLHEDDMALLGDLTGKKVAHLQCNDGQDTVSIAKYLGGDVTGIDISDYAIESARKLAAATNTPATFVRSDIFDWFQQNEAAFDVVYTSYGTLVWIADIKAWAAGIARVLKPGGRFVIIEFHPLMGMYEIDWSLQYDYMGGKIIETGGVGDYVGDDYEGAFKNTHVAYEFCWGMADIISALLDAGLQLTQFKEYDYINGWQRFPQMRSEGRKFYLPEEMVKMALMFSIIATKPE</sequence>
<dbReference type="InterPro" id="IPR041698">
    <property type="entry name" value="Methyltransf_25"/>
</dbReference>
<dbReference type="CDD" id="cd02440">
    <property type="entry name" value="AdoMet_MTases"/>
    <property type="match status" value="1"/>
</dbReference>
<proteinExistence type="predicted"/>
<dbReference type="GO" id="GO:0008168">
    <property type="term" value="F:methyltransferase activity"/>
    <property type="evidence" value="ECO:0007669"/>
    <property type="project" value="UniProtKB-KW"/>
</dbReference>
<keyword evidence="3" id="KW-0489">Methyltransferase</keyword>
<keyword evidence="4" id="KW-1185">Reference proteome</keyword>
<dbReference type="InterPro" id="IPR029063">
    <property type="entry name" value="SAM-dependent_MTases_sf"/>
</dbReference>
<dbReference type="Proteomes" id="UP000594468">
    <property type="component" value="Chromosome"/>
</dbReference>
<dbReference type="EMBL" id="CP062983">
    <property type="protein sequence ID" value="QPC83261.1"/>
    <property type="molecule type" value="Genomic_DNA"/>
</dbReference>
<keyword evidence="3" id="KW-0808">Transferase</keyword>
<dbReference type="RefSeq" id="WP_195171328.1">
    <property type="nucleotide sequence ID" value="NZ_CP062983.1"/>
</dbReference>
<dbReference type="KEGG" id="pmet:G4Y79_02470"/>
<evidence type="ECO:0000256" key="1">
    <source>
        <dbReference type="SAM" id="MobiDB-lite"/>
    </source>
</evidence>
<gene>
    <name evidence="3" type="ORF">G4Y79_02470</name>
</gene>
<evidence type="ECO:0000313" key="3">
    <source>
        <dbReference type="EMBL" id="QPC83261.1"/>
    </source>
</evidence>
<dbReference type="SUPFAM" id="SSF53335">
    <property type="entry name" value="S-adenosyl-L-methionine-dependent methyltransferases"/>
    <property type="match status" value="1"/>
</dbReference>
<reference evidence="3 4" key="1">
    <citation type="submission" date="2020-02" db="EMBL/GenBank/DDBJ databases">
        <authorList>
            <person name="Zheng R.K."/>
            <person name="Sun C.M."/>
        </authorList>
    </citation>
    <scope>NUCLEOTIDE SEQUENCE [LARGE SCALE GENOMIC DNA]</scope>
    <source>
        <strain evidence="4">rifampicinis</strain>
    </source>
</reference>
<name>A0A7S8EAB7_9CHLR</name>
<protein>
    <submittedName>
        <fullName evidence="3">Methyltransferase domain-containing protein</fullName>
    </submittedName>
</protein>
<evidence type="ECO:0000259" key="2">
    <source>
        <dbReference type="Pfam" id="PF13649"/>
    </source>
</evidence>
<dbReference type="PANTHER" id="PTHR43464:SF82">
    <property type="entry name" value="METHYLTRANSFERASE DOMAIN-CONTAINING PROTEIN"/>
    <property type="match status" value="1"/>
</dbReference>
<feature type="domain" description="Methyltransferase" evidence="2">
    <location>
        <begin position="56"/>
        <end position="149"/>
    </location>
</feature>
<dbReference type="PANTHER" id="PTHR43464">
    <property type="entry name" value="METHYLTRANSFERASE"/>
    <property type="match status" value="1"/>
</dbReference>
<dbReference type="Pfam" id="PF13649">
    <property type="entry name" value="Methyltransf_25"/>
    <property type="match status" value="1"/>
</dbReference>
<evidence type="ECO:0000313" key="4">
    <source>
        <dbReference type="Proteomes" id="UP000594468"/>
    </source>
</evidence>
<organism evidence="3 4">
    <name type="scientific">Phototrophicus methaneseepsis</name>
    <dbReference type="NCBI Taxonomy" id="2710758"/>
    <lineage>
        <taxon>Bacteria</taxon>
        <taxon>Bacillati</taxon>
        <taxon>Chloroflexota</taxon>
        <taxon>Candidatus Thermofontia</taxon>
        <taxon>Phototrophicales</taxon>
        <taxon>Phototrophicaceae</taxon>
        <taxon>Phototrophicus</taxon>
    </lineage>
</organism>
<accession>A0A7S8EAB7</accession>
<feature type="region of interest" description="Disordered" evidence="1">
    <location>
        <begin position="1"/>
        <end position="23"/>
    </location>
</feature>
<feature type="compositionally biased region" description="Polar residues" evidence="1">
    <location>
        <begin position="10"/>
        <end position="19"/>
    </location>
</feature>
<dbReference type="GO" id="GO:0032259">
    <property type="term" value="P:methylation"/>
    <property type="evidence" value="ECO:0007669"/>
    <property type="project" value="UniProtKB-KW"/>
</dbReference>
<dbReference type="Gene3D" id="3.40.50.150">
    <property type="entry name" value="Vaccinia Virus protein VP39"/>
    <property type="match status" value="1"/>
</dbReference>
<dbReference type="AlphaFoldDB" id="A0A7S8EAB7"/>